<comment type="caution">
    <text evidence="1">The sequence shown here is derived from an EMBL/GenBank/DDBJ whole genome shotgun (WGS) entry which is preliminary data.</text>
</comment>
<dbReference type="Proteomes" id="UP000593578">
    <property type="component" value="Unassembled WGS sequence"/>
</dbReference>
<sequence>MHSEAQLAWQATVDLQRDGAPQEDEAQPLIVDIPTLAPPPSPCSLSLLDVIH</sequence>
<accession>A0A7J8NSW3</accession>
<dbReference type="AlphaFoldDB" id="A0A7J8NSW3"/>
<dbReference type="EMBL" id="JABEZZ010000002">
    <property type="protein sequence ID" value="MBA0580099.1"/>
    <property type="molecule type" value="Genomic_DNA"/>
</dbReference>
<protein>
    <submittedName>
        <fullName evidence="1">Uncharacterized protein</fullName>
    </submittedName>
</protein>
<evidence type="ECO:0000313" key="2">
    <source>
        <dbReference type="Proteomes" id="UP000593578"/>
    </source>
</evidence>
<evidence type="ECO:0000313" key="1">
    <source>
        <dbReference type="EMBL" id="MBA0580099.1"/>
    </source>
</evidence>
<organism evidence="1 2">
    <name type="scientific">Gossypium raimondii</name>
    <name type="common">Peruvian cotton</name>
    <name type="synonym">Gossypium klotzschianum subsp. raimondii</name>
    <dbReference type="NCBI Taxonomy" id="29730"/>
    <lineage>
        <taxon>Eukaryota</taxon>
        <taxon>Viridiplantae</taxon>
        <taxon>Streptophyta</taxon>
        <taxon>Embryophyta</taxon>
        <taxon>Tracheophyta</taxon>
        <taxon>Spermatophyta</taxon>
        <taxon>Magnoliopsida</taxon>
        <taxon>eudicotyledons</taxon>
        <taxon>Gunneridae</taxon>
        <taxon>Pentapetalae</taxon>
        <taxon>rosids</taxon>
        <taxon>malvids</taxon>
        <taxon>Malvales</taxon>
        <taxon>Malvaceae</taxon>
        <taxon>Malvoideae</taxon>
        <taxon>Gossypium</taxon>
    </lineage>
</organism>
<reference evidence="1 2" key="1">
    <citation type="journal article" date="2019" name="Genome Biol. Evol.">
        <title>Insights into the evolution of the New World diploid cottons (Gossypium, subgenus Houzingenia) based on genome sequencing.</title>
        <authorList>
            <person name="Grover C.E."/>
            <person name="Arick M.A. 2nd"/>
            <person name="Thrash A."/>
            <person name="Conover J.L."/>
            <person name="Sanders W.S."/>
            <person name="Peterson D.G."/>
            <person name="Frelichowski J.E."/>
            <person name="Scheffler J.A."/>
            <person name="Scheffler B.E."/>
            <person name="Wendel J.F."/>
        </authorList>
    </citation>
    <scope>NUCLEOTIDE SEQUENCE [LARGE SCALE GENOMIC DNA]</scope>
    <source>
        <strain evidence="1">8</strain>
        <tissue evidence="1">Leaf</tissue>
    </source>
</reference>
<proteinExistence type="predicted"/>
<name>A0A7J8NSW3_GOSRA</name>
<feature type="non-terminal residue" evidence="1">
    <location>
        <position position="52"/>
    </location>
</feature>
<gene>
    <name evidence="1" type="ORF">Gorai_022331</name>
</gene>